<evidence type="ECO:0000259" key="2">
    <source>
        <dbReference type="PROSITE" id="PS50994"/>
    </source>
</evidence>
<dbReference type="PANTHER" id="PTHR48475">
    <property type="entry name" value="RIBONUCLEASE H"/>
    <property type="match status" value="1"/>
</dbReference>
<reference evidence="3" key="1">
    <citation type="journal article" date="2019" name="Sci. Rep.">
        <title>Draft genome of Tanacetum cinerariifolium, the natural source of mosquito coil.</title>
        <authorList>
            <person name="Yamashiro T."/>
            <person name="Shiraishi A."/>
            <person name="Satake H."/>
            <person name="Nakayama K."/>
        </authorList>
    </citation>
    <scope>NUCLEOTIDE SEQUENCE</scope>
</reference>
<feature type="domain" description="Integrase catalytic" evidence="2">
    <location>
        <begin position="200"/>
        <end position="315"/>
    </location>
</feature>
<feature type="compositionally biased region" description="Basic and acidic residues" evidence="1">
    <location>
        <begin position="167"/>
        <end position="189"/>
    </location>
</feature>
<proteinExistence type="predicted"/>
<dbReference type="PANTHER" id="PTHR48475:SF2">
    <property type="entry name" value="RIBONUCLEASE H"/>
    <property type="match status" value="1"/>
</dbReference>
<protein>
    <submittedName>
        <fullName evidence="3">Reverse transcriptase domain-containing protein</fullName>
    </submittedName>
</protein>
<dbReference type="PROSITE" id="PS50994">
    <property type="entry name" value="INTEGRASE"/>
    <property type="match status" value="1"/>
</dbReference>
<accession>A0A699I7M8</accession>
<organism evidence="3">
    <name type="scientific">Tanacetum cinerariifolium</name>
    <name type="common">Dalmatian daisy</name>
    <name type="synonym">Chrysanthemum cinerariifolium</name>
    <dbReference type="NCBI Taxonomy" id="118510"/>
    <lineage>
        <taxon>Eukaryota</taxon>
        <taxon>Viridiplantae</taxon>
        <taxon>Streptophyta</taxon>
        <taxon>Embryophyta</taxon>
        <taxon>Tracheophyta</taxon>
        <taxon>Spermatophyta</taxon>
        <taxon>Magnoliopsida</taxon>
        <taxon>eudicotyledons</taxon>
        <taxon>Gunneridae</taxon>
        <taxon>Pentapetalae</taxon>
        <taxon>asterids</taxon>
        <taxon>campanulids</taxon>
        <taxon>Asterales</taxon>
        <taxon>Asteraceae</taxon>
        <taxon>Asteroideae</taxon>
        <taxon>Anthemideae</taxon>
        <taxon>Anthemidinae</taxon>
        <taxon>Tanacetum</taxon>
    </lineage>
</organism>
<dbReference type="InterPro" id="IPR036397">
    <property type="entry name" value="RNaseH_sf"/>
</dbReference>
<dbReference type="GO" id="GO:0015074">
    <property type="term" value="P:DNA integration"/>
    <property type="evidence" value="ECO:0007669"/>
    <property type="project" value="InterPro"/>
</dbReference>
<feature type="region of interest" description="Disordered" evidence="1">
    <location>
        <begin position="1"/>
        <end position="25"/>
    </location>
</feature>
<comment type="caution">
    <text evidence="3">The sequence shown here is derived from an EMBL/GenBank/DDBJ whole genome shotgun (WGS) entry which is preliminary data.</text>
</comment>
<dbReference type="SUPFAM" id="SSF53098">
    <property type="entry name" value="Ribonuclease H-like"/>
    <property type="match status" value="1"/>
</dbReference>
<keyword evidence="3" id="KW-0695">RNA-directed DNA polymerase</keyword>
<feature type="compositionally biased region" description="Polar residues" evidence="1">
    <location>
        <begin position="82"/>
        <end position="97"/>
    </location>
</feature>
<evidence type="ECO:0000313" key="3">
    <source>
        <dbReference type="EMBL" id="GEZ30640.1"/>
    </source>
</evidence>
<dbReference type="AlphaFoldDB" id="A0A699I7M8"/>
<keyword evidence="3" id="KW-0548">Nucleotidyltransferase</keyword>
<dbReference type="Gene3D" id="3.30.420.10">
    <property type="entry name" value="Ribonuclease H-like superfamily/Ribonuclease H"/>
    <property type="match status" value="1"/>
</dbReference>
<feature type="compositionally biased region" description="Basic residues" evidence="1">
    <location>
        <begin position="149"/>
        <end position="164"/>
    </location>
</feature>
<dbReference type="GO" id="GO:0003964">
    <property type="term" value="F:RNA-directed DNA polymerase activity"/>
    <property type="evidence" value="ECO:0007669"/>
    <property type="project" value="UniProtKB-KW"/>
</dbReference>
<keyword evidence="3" id="KW-0808">Transferase</keyword>
<evidence type="ECO:0000256" key="1">
    <source>
        <dbReference type="SAM" id="MobiDB-lite"/>
    </source>
</evidence>
<dbReference type="InterPro" id="IPR012337">
    <property type="entry name" value="RNaseH-like_sf"/>
</dbReference>
<dbReference type="GO" id="GO:0003676">
    <property type="term" value="F:nucleic acid binding"/>
    <property type="evidence" value="ECO:0007669"/>
    <property type="project" value="InterPro"/>
</dbReference>
<name>A0A699I7M8_TANCI</name>
<gene>
    <name evidence="3" type="ORF">Tci_502613</name>
</gene>
<sequence length="328" mass="37936">MSEPAELNLSPPMSDVRNTVGKGNEQISKNLNRPVCDAALREYCDKHYHQLLPIIAEKVHQEKVQQEKLKARINFEGCSGRNSKIQEVSQHSESRTPNVRGEQKKGRRSGRSRSMFENPECTSVFSRIRRDRPESPRHRPVGRTESVPRKHHHERIHGKQKCTPKVKIAEGDTESQDRKSKSQALKDDLSQPWIRPTGEIISDNEKQFRDNPFKDWCEKLCIRQRFASVKHPQANGLVERANKSLREGIKARLYERSKVIPAEIGRPTLRTTEIHMAQNDEALGINLDLLEERMEQAIIREARSKTKMEKYYNSKIRNSSFKPGDLVY</sequence>
<feature type="region of interest" description="Disordered" evidence="1">
    <location>
        <begin position="82"/>
        <end position="193"/>
    </location>
</feature>
<dbReference type="EMBL" id="BKCJ010263438">
    <property type="protein sequence ID" value="GEZ30640.1"/>
    <property type="molecule type" value="Genomic_DNA"/>
</dbReference>
<dbReference type="InterPro" id="IPR001584">
    <property type="entry name" value="Integrase_cat-core"/>
</dbReference>